<name>A0ABS4GSC2_9BACL</name>
<dbReference type="InterPro" id="IPR018389">
    <property type="entry name" value="DctP_fam"/>
</dbReference>
<keyword evidence="1" id="KW-0732">Signal</keyword>
<protein>
    <submittedName>
        <fullName evidence="2">TRAP-type C4-dicarboxylate transport system substrate-binding protein</fullName>
    </submittedName>
</protein>
<sequence length="83" mass="9222">MIITVGHLNPVDSPYQRGALMFKRVLEKSTGGQIKVRILPKLNLSGSQLIQAVREGTLDIGIRKYTPQNSLLITLKKEPFGSF</sequence>
<proteinExistence type="predicted"/>
<keyword evidence="3" id="KW-1185">Reference proteome</keyword>
<dbReference type="Pfam" id="PF03480">
    <property type="entry name" value="DctP"/>
    <property type="match status" value="1"/>
</dbReference>
<evidence type="ECO:0000313" key="2">
    <source>
        <dbReference type="EMBL" id="MBP1933180.1"/>
    </source>
</evidence>
<reference evidence="2 3" key="1">
    <citation type="submission" date="2021-03" db="EMBL/GenBank/DDBJ databases">
        <title>Genomic Encyclopedia of Type Strains, Phase IV (KMG-IV): sequencing the most valuable type-strain genomes for metagenomic binning, comparative biology and taxonomic classification.</title>
        <authorList>
            <person name="Goeker M."/>
        </authorList>
    </citation>
    <scope>NUCLEOTIDE SEQUENCE [LARGE SCALE GENOMIC DNA]</scope>
    <source>
        <strain evidence="2 3">DSM 24738</strain>
    </source>
</reference>
<dbReference type="RefSeq" id="WP_209811210.1">
    <property type="nucleotide sequence ID" value="NZ_JAGGKT010000010.1"/>
</dbReference>
<dbReference type="Gene3D" id="3.40.190.170">
    <property type="entry name" value="Bacterial extracellular solute-binding protein, family 7"/>
    <property type="match status" value="1"/>
</dbReference>
<gene>
    <name evidence="2" type="ORF">J2Z37_003193</name>
</gene>
<dbReference type="InterPro" id="IPR038404">
    <property type="entry name" value="TRAP_DctP_sf"/>
</dbReference>
<dbReference type="Proteomes" id="UP001519343">
    <property type="component" value="Unassembled WGS sequence"/>
</dbReference>
<accession>A0ABS4GSC2</accession>
<comment type="caution">
    <text evidence="2">The sequence shown here is derived from an EMBL/GenBank/DDBJ whole genome shotgun (WGS) entry which is preliminary data.</text>
</comment>
<organism evidence="2 3">
    <name type="scientific">Ammoniphilus resinae</name>
    <dbReference type="NCBI Taxonomy" id="861532"/>
    <lineage>
        <taxon>Bacteria</taxon>
        <taxon>Bacillati</taxon>
        <taxon>Bacillota</taxon>
        <taxon>Bacilli</taxon>
        <taxon>Bacillales</taxon>
        <taxon>Paenibacillaceae</taxon>
        <taxon>Aneurinibacillus group</taxon>
        <taxon>Ammoniphilus</taxon>
    </lineage>
</organism>
<evidence type="ECO:0000256" key="1">
    <source>
        <dbReference type="ARBA" id="ARBA00022729"/>
    </source>
</evidence>
<dbReference type="EMBL" id="JAGGKT010000010">
    <property type="protein sequence ID" value="MBP1933180.1"/>
    <property type="molecule type" value="Genomic_DNA"/>
</dbReference>
<evidence type="ECO:0000313" key="3">
    <source>
        <dbReference type="Proteomes" id="UP001519343"/>
    </source>
</evidence>